<dbReference type="STRING" id="1172194.WQQ_43040"/>
<keyword evidence="3 6" id="KW-0812">Transmembrane</keyword>
<feature type="transmembrane region" description="Helical" evidence="6">
    <location>
        <begin position="187"/>
        <end position="211"/>
    </location>
</feature>
<keyword evidence="8" id="KW-1185">Reference proteome</keyword>
<dbReference type="InterPro" id="IPR051598">
    <property type="entry name" value="TSUP/Inactive_protease-like"/>
</dbReference>
<dbReference type="PANTHER" id="PTHR43701:SF2">
    <property type="entry name" value="MEMBRANE TRANSPORTER PROTEIN YJNA-RELATED"/>
    <property type="match status" value="1"/>
</dbReference>
<keyword evidence="4 6" id="KW-1133">Transmembrane helix</keyword>
<dbReference type="Proteomes" id="UP000003704">
    <property type="component" value="Unassembled WGS sequence"/>
</dbReference>
<feature type="transmembrane region" description="Helical" evidence="6">
    <location>
        <begin position="151"/>
        <end position="175"/>
    </location>
</feature>
<reference evidence="7 8" key="1">
    <citation type="journal article" date="2012" name="J. Bacteriol.">
        <title>Genome Sequence of n-Alkane-Degrading Hydrocarboniphaga effusa Strain AP103T (ATCC BAA-332T).</title>
        <authorList>
            <person name="Chang H.K."/>
            <person name="Zylstra G.J."/>
            <person name="Chae J.C."/>
        </authorList>
    </citation>
    <scope>NUCLEOTIDE SEQUENCE [LARGE SCALE GENOMIC DNA]</scope>
    <source>
        <strain evidence="7 8">AP103</strain>
    </source>
</reference>
<dbReference type="EMBL" id="AKGD01000004">
    <property type="protein sequence ID" value="EIT67869.1"/>
    <property type="molecule type" value="Genomic_DNA"/>
</dbReference>
<feature type="transmembrane region" description="Helical" evidence="6">
    <location>
        <begin position="98"/>
        <end position="116"/>
    </location>
</feature>
<name>I7Z7U0_9GAMM</name>
<dbReference type="Pfam" id="PF01925">
    <property type="entry name" value="TauE"/>
    <property type="match status" value="1"/>
</dbReference>
<evidence type="ECO:0000256" key="3">
    <source>
        <dbReference type="ARBA" id="ARBA00022692"/>
    </source>
</evidence>
<evidence type="ECO:0000256" key="2">
    <source>
        <dbReference type="ARBA" id="ARBA00009142"/>
    </source>
</evidence>
<comment type="subcellular location">
    <subcellularLocation>
        <location evidence="6">Cell membrane</location>
        <topology evidence="6">Multi-pass membrane protein</topology>
    </subcellularLocation>
    <subcellularLocation>
        <location evidence="1">Membrane</location>
        <topology evidence="1">Multi-pass membrane protein</topology>
    </subcellularLocation>
</comment>
<accession>I7Z7U0</accession>
<evidence type="ECO:0000256" key="4">
    <source>
        <dbReference type="ARBA" id="ARBA00022989"/>
    </source>
</evidence>
<dbReference type="GO" id="GO:0005886">
    <property type="term" value="C:plasma membrane"/>
    <property type="evidence" value="ECO:0007669"/>
    <property type="project" value="UniProtKB-SubCell"/>
</dbReference>
<dbReference type="InterPro" id="IPR002781">
    <property type="entry name" value="TM_pro_TauE-like"/>
</dbReference>
<feature type="transmembrane region" description="Helical" evidence="6">
    <location>
        <begin position="41"/>
        <end position="64"/>
    </location>
</feature>
<dbReference type="RefSeq" id="WP_007187239.1">
    <property type="nucleotide sequence ID" value="NZ_AKGD01000004.1"/>
</dbReference>
<gene>
    <name evidence="7" type="ORF">WQQ_43040</name>
</gene>
<comment type="similarity">
    <text evidence="2 6">Belongs to the 4-toluene sulfonate uptake permease (TSUP) (TC 2.A.102) family.</text>
</comment>
<comment type="caution">
    <text evidence="7">The sequence shown here is derived from an EMBL/GenBank/DDBJ whole genome shotgun (WGS) entry which is preliminary data.</text>
</comment>
<feature type="transmembrane region" description="Helical" evidence="6">
    <location>
        <begin position="71"/>
        <end position="92"/>
    </location>
</feature>
<dbReference type="OrthoDB" id="7031597at2"/>
<protein>
    <recommendedName>
        <fullName evidence="6">Probable membrane transporter protein</fullName>
    </recommendedName>
</protein>
<evidence type="ECO:0000256" key="1">
    <source>
        <dbReference type="ARBA" id="ARBA00004141"/>
    </source>
</evidence>
<feature type="transmembrane region" description="Helical" evidence="6">
    <location>
        <begin position="244"/>
        <end position="264"/>
    </location>
</feature>
<feature type="transmembrane region" description="Helical" evidence="6">
    <location>
        <begin position="218"/>
        <end position="238"/>
    </location>
</feature>
<keyword evidence="5 6" id="KW-0472">Membrane</keyword>
<evidence type="ECO:0000313" key="7">
    <source>
        <dbReference type="EMBL" id="EIT67869.1"/>
    </source>
</evidence>
<dbReference type="PANTHER" id="PTHR43701">
    <property type="entry name" value="MEMBRANE TRANSPORTER PROTEIN MJ0441-RELATED"/>
    <property type="match status" value="1"/>
</dbReference>
<evidence type="ECO:0000256" key="6">
    <source>
        <dbReference type="RuleBase" id="RU363041"/>
    </source>
</evidence>
<organism evidence="7 8">
    <name type="scientific">Hydrocarboniphaga effusa AP103</name>
    <dbReference type="NCBI Taxonomy" id="1172194"/>
    <lineage>
        <taxon>Bacteria</taxon>
        <taxon>Pseudomonadati</taxon>
        <taxon>Pseudomonadota</taxon>
        <taxon>Gammaproteobacteria</taxon>
        <taxon>Nevskiales</taxon>
        <taxon>Nevskiaceae</taxon>
        <taxon>Hydrocarboniphaga</taxon>
    </lineage>
</organism>
<evidence type="ECO:0000256" key="5">
    <source>
        <dbReference type="ARBA" id="ARBA00023136"/>
    </source>
</evidence>
<sequence length="265" mass="26632">MDNSLLTAVLGALIGLALALTGAGGGILAMPLLMLALHLTVVQAAPIALLAVGISAALGGAIALRENRLRYRAAGLIGVVGICTAPLGAWIAHRIPTAPMTVLFALVLTYVAIRMMRDARVSSRIPPDQKLPCVIDPDQGRLHWTAPCARALMMTGGLSGVLSGALGVGGGFVIVPSLARYTNLDQASVVGTSLGVIALVSAGSVAVAVGAGSMLWPVAVPFALGSLAGMIVGSRLAGLLSVVALKRSFGAISLVAAAVIVIRIV</sequence>
<evidence type="ECO:0000313" key="8">
    <source>
        <dbReference type="Proteomes" id="UP000003704"/>
    </source>
</evidence>
<keyword evidence="6" id="KW-1003">Cell membrane</keyword>
<dbReference type="AlphaFoldDB" id="I7Z7U0"/>
<proteinExistence type="inferred from homology"/>